<sequence>MNLARNVVKAWPVRTPFAAKPGSSIQPSVTSCQISTLRHARSASQFRISAQHAPRLGPHEVLKYPVLTEATVRDVERQNMLVIIVDVRADKGEIKAAVQDIFGVKVKKVNTLIRSDGKKKAFVQLTQGYNAADVLHL</sequence>
<dbReference type="Proteomes" id="UP001231189">
    <property type="component" value="Unassembled WGS sequence"/>
</dbReference>
<comment type="subunit">
    <text evidence="3">Part of the 50S ribosomal subunit.</text>
</comment>
<protein>
    <submittedName>
        <fullName evidence="8">Uncharacterized protein</fullName>
    </submittedName>
</protein>
<dbReference type="InterPro" id="IPR012677">
    <property type="entry name" value="Nucleotide-bd_a/b_plait_sf"/>
</dbReference>
<dbReference type="GO" id="GO:0006412">
    <property type="term" value="P:translation"/>
    <property type="evidence" value="ECO:0007669"/>
    <property type="project" value="InterPro"/>
</dbReference>
<evidence type="ECO:0000256" key="4">
    <source>
        <dbReference type="ARBA" id="ARBA00022730"/>
    </source>
</evidence>
<evidence type="ECO:0000313" key="8">
    <source>
        <dbReference type="EMBL" id="KAK1650616.1"/>
    </source>
</evidence>
<comment type="caution">
    <text evidence="8">The sequence shown here is derived from an EMBL/GenBank/DDBJ whole genome shotgun (WGS) entry which is preliminary data.</text>
</comment>
<dbReference type="InterPro" id="IPR013025">
    <property type="entry name" value="Ribosomal_uL23-like"/>
</dbReference>
<dbReference type="GO" id="GO:0003735">
    <property type="term" value="F:structural constituent of ribosome"/>
    <property type="evidence" value="ECO:0007669"/>
    <property type="project" value="InterPro"/>
</dbReference>
<evidence type="ECO:0000256" key="3">
    <source>
        <dbReference type="ARBA" id="ARBA00011838"/>
    </source>
</evidence>
<dbReference type="NCBIfam" id="NF011118">
    <property type="entry name" value="PRK14548.1"/>
    <property type="match status" value="1"/>
</dbReference>
<evidence type="ECO:0000256" key="5">
    <source>
        <dbReference type="ARBA" id="ARBA00022884"/>
    </source>
</evidence>
<comment type="similarity">
    <text evidence="2">Belongs to the universal ribosomal protein uL23 family.</text>
</comment>
<proteinExistence type="inferred from homology"/>
<evidence type="ECO:0000313" key="9">
    <source>
        <dbReference type="Proteomes" id="UP001231189"/>
    </source>
</evidence>
<keyword evidence="7" id="KW-0687">Ribonucleoprotein</keyword>
<keyword evidence="5" id="KW-0694">RNA-binding</keyword>
<evidence type="ECO:0000256" key="6">
    <source>
        <dbReference type="ARBA" id="ARBA00022980"/>
    </source>
</evidence>
<dbReference type="AlphaFoldDB" id="A0AAD8SED1"/>
<dbReference type="GO" id="GO:0019843">
    <property type="term" value="F:rRNA binding"/>
    <property type="evidence" value="ECO:0007669"/>
    <property type="project" value="UniProtKB-KW"/>
</dbReference>
<dbReference type="SUPFAM" id="SSF54189">
    <property type="entry name" value="Ribosomal proteins S24e, L23 and L15e"/>
    <property type="match status" value="1"/>
</dbReference>
<evidence type="ECO:0000256" key="7">
    <source>
        <dbReference type="ARBA" id="ARBA00023274"/>
    </source>
</evidence>
<accession>A0AAD8SED1</accession>
<gene>
    <name evidence="8" type="ORF">QYE76_068421</name>
</gene>
<dbReference type="PROSITE" id="PS51257">
    <property type="entry name" value="PROKAR_LIPOPROTEIN"/>
    <property type="match status" value="1"/>
</dbReference>
<keyword evidence="4" id="KW-0699">rRNA-binding</keyword>
<evidence type="ECO:0000256" key="1">
    <source>
        <dbReference type="ARBA" id="ARBA00002500"/>
    </source>
</evidence>
<dbReference type="GO" id="GO:0005840">
    <property type="term" value="C:ribosome"/>
    <property type="evidence" value="ECO:0007669"/>
    <property type="project" value="UniProtKB-KW"/>
</dbReference>
<dbReference type="FunFam" id="3.30.70.330:FF:000532">
    <property type="entry name" value="50S ribosomal protein L23"/>
    <property type="match status" value="1"/>
</dbReference>
<dbReference type="EMBL" id="JAUUTY010000004">
    <property type="protein sequence ID" value="KAK1650616.1"/>
    <property type="molecule type" value="Genomic_DNA"/>
</dbReference>
<reference evidence="8" key="1">
    <citation type="submission" date="2023-07" db="EMBL/GenBank/DDBJ databases">
        <title>A chromosome-level genome assembly of Lolium multiflorum.</title>
        <authorList>
            <person name="Chen Y."/>
            <person name="Copetti D."/>
            <person name="Kolliker R."/>
            <person name="Studer B."/>
        </authorList>
    </citation>
    <scope>NUCLEOTIDE SEQUENCE</scope>
    <source>
        <strain evidence="8">02402/16</strain>
        <tissue evidence="8">Leaf</tissue>
    </source>
</reference>
<dbReference type="GO" id="GO:1990904">
    <property type="term" value="C:ribonucleoprotein complex"/>
    <property type="evidence" value="ECO:0007669"/>
    <property type="project" value="UniProtKB-KW"/>
</dbReference>
<comment type="function">
    <text evidence="1">Binds to 23S rRNA.</text>
</comment>
<keyword evidence="9" id="KW-1185">Reference proteome</keyword>
<evidence type="ECO:0000256" key="2">
    <source>
        <dbReference type="ARBA" id="ARBA00006700"/>
    </source>
</evidence>
<dbReference type="InterPro" id="IPR012678">
    <property type="entry name" value="Ribosomal_uL23/eL15/eS24_sf"/>
</dbReference>
<dbReference type="PANTHER" id="PTHR11620">
    <property type="entry name" value="60S RIBOSOMAL PROTEIN L23A"/>
    <property type="match status" value="1"/>
</dbReference>
<dbReference type="Pfam" id="PF00276">
    <property type="entry name" value="Ribosomal_L23"/>
    <property type="match status" value="1"/>
</dbReference>
<dbReference type="Gene3D" id="3.30.70.330">
    <property type="match status" value="1"/>
</dbReference>
<organism evidence="8 9">
    <name type="scientific">Lolium multiflorum</name>
    <name type="common">Italian ryegrass</name>
    <name type="synonym">Lolium perenne subsp. multiflorum</name>
    <dbReference type="NCBI Taxonomy" id="4521"/>
    <lineage>
        <taxon>Eukaryota</taxon>
        <taxon>Viridiplantae</taxon>
        <taxon>Streptophyta</taxon>
        <taxon>Embryophyta</taxon>
        <taxon>Tracheophyta</taxon>
        <taxon>Spermatophyta</taxon>
        <taxon>Magnoliopsida</taxon>
        <taxon>Liliopsida</taxon>
        <taxon>Poales</taxon>
        <taxon>Poaceae</taxon>
        <taxon>BOP clade</taxon>
        <taxon>Pooideae</taxon>
        <taxon>Poodae</taxon>
        <taxon>Poeae</taxon>
        <taxon>Poeae Chloroplast Group 2 (Poeae type)</taxon>
        <taxon>Loliodinae</taxon>
        <taxon>Loliinae</taxon>
        <taxon>Lolium</taxon>
    </lineage>
</organism>
<name>A0AAD8SED1_LOLMU</name>
<keyword evidence="6" id="KW-0689">Ribosomal protein</keyword>